<evidence type="ECO:0000313" key="2">
    <source>
        <dbReference type="Proteomes" id="UP000001693"/>
    </source>
</evidence>
<dbReference type="InterPro" id="IPR002514">
    <property type="entry name" value="Transposase_8"/>
</dbReference>
<protein>
    <submittedName>
        <fullName evidence="1">Transposition helper protein</fullName>
    </submittedName>
</protein>
<reference evidence="1 2" key="1">
    <citation type="submission" date="2008-03" db="EMBL/GenBank/DDBJ databases">
        <title>Complete sequence of Leptothrix cholodnii SP-6.</title>
        <authorList>
            <consortium name="US DOE Joint Genome Institute"/>
            <person name="Copeland A."/>
            <person name="Lucas S."/>
            <person name="Lapidus A."/>
            <person name="Glavina del Rio T."/>
            <person name="Dalin E."/>
            <person name="Tice H."/>
            <person name="Bruce D."/>
            <person name="Goodwin L."/>
            <person name="Pitluck S."/>
            <person name="Chertkov O."/>
            <person name="Brettin T."/>
            <person name="Detter J.C."/>
            <person name="Han C."/>
            <person name="Kuske C.R."/>
            <person name="Schmutz J."/>
            <person name="Larimer F."/>
            <person name="Land M."/>
            <person name="Hauser L."/>
            <person name="Kyrpides N."/>
            <person name="Lykidis A."/>
            <person name="Emerson D."/>
            <person name="Richardson P."/>
        </authorList>
    </citation>
    <scope>NUCLEOTIDE SEQUENCE [LARGE SCALE GENOMIC DNA]</scope>
    <source>
        <strain evidence="2">ATCC 51168 / LMG 8142 / SP-6</strain>
    </source>
</reference>
<dbReference type="eggNOG" id="COG3415">
    <property type="taxonomic scope" value="Bacteria"/>
</dbReference>
<dbReference type="GO" id="GO:0006313">
    <property type="term" value="P:DNA transposition"/>
    <property type="evidence" value="ECO:0007669"/>
    <property type="project" value="InterPro"/>
</dbReference>
<dbReference type="AlphaFoldDB" id="B1XZ91"/>
<accession>B1XZ91</accession>
<dbReference type="GO" id="GO:0003677">
    <property type="term" value="F:DNA binding"/>
    <property type="evidence" value="ECO:0007669"/>
    <property type="project" value="InterPro"/>
</dbReference>
<dbReference type="SUPFAM" id="SSF46689">
    <property type="entry name" value="Homeodomain-like"/>
    <property type="match status" value="1"/>
</dbReference>
<dbReference type="EMBL" id="CP001013">
    <property type="protein sequence ID" value="ACB35261.1"/>
    <property type="molecule type" value="Genomic_DNA"/>
</dbReference>
<proteinExistence type="predicted"/>
<dbReference type="STRING" id="395495.Lcho_3000"/>
<evidence type="ECO:0000313" key="1">
    <source>
        <dbReference type="EMBL" id="ACB35261.1"/>
    </source>
</evidence>
<dbReference type="Proteomes" id="UP000001693">
    <property type="component" value="Chromosome"/>
</dbReference>
<gene>
    <name evidence="1" type="ordered locus">Lcho_3000</name>
</gene>
<name>B1XZ91_LEPCP</name>
<dbReference type="Pfam" id="PF01527">
    <property type="entry name" value="HTH_Tnp_1"/>
    <property type="match status" value="1"/>
</dbReference>
<keyword evidence="2" id="KW-1185">Reference proteome</keyword>
<dbReference type="GO" id="GO:0004803">
    <property type="term" value="F:transposase activity"/>
    <property type="evidence" value="ECO:0007669"/>
    <property type="project" value="InterPro"/>
</dbReference>
<dbReference type="HOGENOM" id="CLU_121441_0_2_4"/>
<dbReference type="KEGG" id="lch:Lcho_3000"/>
<sequence>MARYGQAFKDKAVARLLPPESASLEDVALETGVSSATLERWRSEALGQPERERVWTAAARFDAVLTTAAMDEASKSAWCRTNGVYPQELDQWRASATQALAAPEEARASPQQTKLDRKRIQELERELRRKDRALAETAALLVLSKKVEAIFNRGEDE</sequence>
<dbReference type="InterPro" id="IPR009057">
    <property type="entry name" value="Homeodomain-like_sf"/>
</dbReference>
<organism evidence="1 2">
    <name type="scientific">Leptothrix cholodnii (strain ATCC 51168 / LMG 8142 / SP-6)</name>
    <name type="common">Leptothrix discophora (strain SP-6)</name>
    <dbReference type="NCBI Taxonomy" id="395495"/>
    <lineage>
        <taxon>Bacteria</taxon>
        <taxon>Pseudomonadati</taxon>
        <taxon>Pseudomonadota</taxon>
        <taxon>Betaproteobacteria</taxon>
        <taxon>Burkholderiales</taxon>
        <taxon>Sphaerotilaceae</taxon>
        <taxon>Leptothrix</taxon>
    </lineage>
</organism>